<dbReference type="Pfam" id="PF02537">
    <property type="entry name" value="CRCB"/>
    <property type="match status" value="1"/>
</dbReference>
<keyword evidence="5 10" id="KW-0472">Membrane</keyword>
<feature type="transmembrane region" description="Helical" evidence="10">
    <location>
        <begin position="108"/>
        <end position="136"/>
    </location>
</feature>
<dbReference type="GO" id="GO:0140114">
    <property type="term" value="P:cellular detoxification of fluoride"/>
    <property type="evidence" value="ECO:0007669"/>
    <property type="project" value="UniProtKB-UniRule"/>
</dbReference>
<feature type="binding site" evidence="10">
    <location>
        <position position="89"/>
    </location>
    <ligand>
        <name>Na(+)</name>
        <dbReference type="ChEBI" id="CHEBI:29101"/>
        <note>structural</note>
    </ligand>
</feature>
<sequence length="137" mass="13893">MGTRGDRPGGEASVHWLLVIAGAVVGAPARYLTDRAVQARHDSVFPWGTFTVNVIGCLVLGLVTGAVTEGAASSQVQLLLGTGLCGALTTYSTFSYETLRLAEDGARLFAVANAVGSVLAGLGAAFAGTALARALWG</sequence>
<evidence type="ECO:0000256" key="6">
    <source>
        <dbReference type="ARBA" id="ARBA00023303"/>
    </source>
</evidence>
<dbReference type="HAMAP" id="MF_00454">
    <property type="entry name" value="FluC"/>
    <property type="match status" value="1"/>
</dbReference>
<comment type="catalytic activity">
    <reaction evidence="8">
        <text>fluoride(in) = fluoride(out)</text>
        <dbReference type="Rhea" id="RHEA:76159"/>
        <dbReference type="ChEBI" id="CHEBI:17051"/>
    </reaction>
    <physiologicalReaction direction="left-to-right" evidence="8">
        <dbReference type="Rhea" id="RHEA:76160"/>
    </physiologicalReaction>
</comment>
<comment type="subcellular location">
    <subcellularLocation>
        <location evidence="1 10">Cell membrane</location>
        <topology evidence="1 10">Multi-pass membrane protein</topology>
    </subcellularLocation>
</comment>
<feature type="transmembrane region" description="Helical" evidence="10">
    <location>
        <begin position="44"/>
        <end position="64"/>
    </location>
</feature>
<comment type="activity regulation">
    <text evidence="10">Na(+) is not transported, but it plays an essential structural role and its presence is essential for fluoride channel function.</text>
</comment>
<comment type="function">
    <text evidence="9 10">Fluoride-specific ion channel. Important for reducing fluoride concentration in the cell, thus reducing its toxicity.</text>
</comment>
<dbReference type="GO" id="GO:0046872">
    <property type="term" value="F:metal ion binding"/>
    <property type="evidence" value="ECO:0007669"/>
    <property type="project" value="UniProtKB-KW"/>
</dbReference>
<dbReference type="EMBL" id="BNCD01000012">
    <property type="protein sequence ID" value="GHH82377.1"/>
    <property type="molecule type" value="Genomic_DNA"/>
</dbReference>
<gene>
    <name evidence="11" type="primary">crcB2</name>
    <name evidence="10" type="synonym">crcB</name>
    <name evidence="10" type="synonym">fluC</name>
    <name evidence="11" type="ORF">GCM10018793_42070</name>
</gene>
<reference evidence="11" key="2">
    <citation type="submission" date="2020-09" db="EMBL/GenBank/DDBJ databases">
        <authorList>
            <person name="Sun Q."/>
            <person name="Ohkuma M."/>
        </authorList>
    </citation>
    <scope>NUCLEOTIDE SEQUENCE</scope>
    <source>
        <strain evidence="11">JCM 5069</strain>
    </source>
</reference>
<feature type="binding site" evidence="10">
    <location>
        <position position="86"/>
    </location>
    <ligand>
        <name>Na(+)</name>
        <dbReference type="ChEBI" id="CHEBI:29101"/>
        <note>structural</note>
    </ligand>
</feature>
<protein>
    <recommendedName>
        <fullName evidence="10">Fluoride-specific ion channel FluC</fullName>
    </recommendedName>
</protein>
<feature type="transmembrane region" description="Helical" evidence="10">
    <location>
        <begin position="76"/>
        <end position="96"/>
    </location>
</feature>
<keyword evidence="6 10" id="KW-0407">Ion channel</keyword>
<comment type="caution">
    <text evidence="11">The sequence shown here is derived from an EMBL/GenBank/DDBJ whole genome shotgun (WGS) entry which is preliminary data.</text>
</comment>
<evidence type="ECO:0000256" key="7">
    <source>
        <dbReference type="ARBA" id="ARBA00035120"/>
    </source>
</evidence>
<keyword evidence="3 10" id="KW-0812">Transmembrane</keyword>
<dbReference type="InterPro" id="IPR003691">
    <property type="entry name" value="FluC"/>
</dbReference>
<evidence type="ECO:0000256" key="1">
    <source>
        <dbReference type="ARBA" id="ARBA00004651"/>
    </source>
</evidence>
<reference evidence="11" key="1">
    <citation type="journal article" date="2014" name="Int. J. Syst. Evol. Microbiol.">
        <title>Complete genome sequence of Corynebacterium casei LMG S-19264T (=DSM 44701T), isolated from a smear-ripened cheese.</title>
        <authorList>
            <consortium name="US DOE Joint Genome Institute (JGI-PGF)"/>
            <person name="Walter F."/>
            <person name="Albersmeier A."/>
            <person name="Kalinowski J."/>
            <person name="Ruckert C."/>
        </authorList>
    </citation>
    <scope>NUCLEOTIDE SEQUENCE</scope>
    <source>
        <strain evidence="11">JCM 5069</strain>
    </source>
</reference>
<keyword evidence="4 10" id="KW-1133">Transmembrane helix</keyword>
<keyword evidence="10" id="KW-0915">Sodium</keyword>
<keyword evidence="10" id="KW-0813">Transport</keyword>
<dbReference type="GO" id="GO:0062054">
    <property type="term" value="F:fluoride channel activity"/>
    <property type="evidence" value="ECO:0007669"/>
    <property type="project" value="UniProtKB-UniRule"/>
</dbReference>
<name>A0A919L3B5_9ACTN</name>
<evidence type="ECO:0000256" key="3">
    <source>
        <dbReference type="ARBA" id="ARBA00022692"/>
    </source>
</evidence>
<dbReference type="PANTHER" id="PTHR28259">
    <property type="entry name" value="FLUORIDE EXPORT PROTEIN 1-RELATED"/>
    <property type="match status" value="1"/>
</dbReference>
<dbReference type="PANTHER" id="PTHR28259:SF1">
    <property type="entry name" value="FLUORIDE EXPORT PROTEIN 1-RELATED"/>
    <property type="match status" value="1"/>
</dbReference>
<evidence type="ECO:0000256" key="5">
    <source>
        <dbReference type="ARBA" id="ARBA00023136"/>
    </source>
</evidence>
<evidence type="ECO:0000256" key="2">
    <source>
        <dbReference type="ARBA" id="ARBA00022475"/>
    </source>
</evidence>
<accession>A0A919L3B5</accession>
<evidence type="ECO:0000313" key="11">
    <source>
        <dbReference type="EMBL" id="GHH82377.1"/>
    </source>
</evidence>
<proteinExistence type="inferred from homology"/>
<comment type="similarity">
    <text evidence="7 10">Belongs to the fluoride channel Fluc/FEX (TC 1.A.43) family.</text>
</comment>
<keyword evidence="10" id="KW-0479">Metal-binding</keyword>
<keyword evidence="12" id="KW-1185">Reference proteome</keyword>
<dbReference type="GO" id="GO:0005886">
    <property type="term" value="C:plasma membrane"/>
    <property type="evidence" value="ECO:0007669"/>
    <property type="project" value="UniProtKB-SubCell"/>
</dbReference>
<evidence type="ECO:0000256" key="8">
    <source>
        <dbReference type="ARBA" id="ARBA00035585"/>
    </source>
</evidence>
<keyword evidence="10" id="KW-0406">Ion transport</keyword>
<dbReference type="NCBIfam" id="TIGR00494">
    <property type="entry name" value="crcB"/>
    <property type="match status" value="1"/>
</dbReference>
<evidence type="ECO:0000256" key="9">
    <source>
        <dbReference type="ARBA" id="ARBA00049940"/>
    </source>
</evidence>
<evidence type="ECO:0000256" key="4">
    <source>
        <dbReference type="ARBA" id="ARBA00022989"/>
    </source>
</evidence>
<evidence type="ECO:0000256" key="10">
    <source>
        <dbReference type="HAMAP-Rule" id="MF_00454"/>
    </source>
</evidence>
<keyword evidence="2 10" id="KW-1003">Cell membrane</keyword>
<dbReference type="AlphaFoldDB" id="A0A919L3B5"/>
<organism evidence="11 12">
    <name type="scientific">Streptomyces sulfonofaciens</name>
    <dbReference type="NCBI Taxonomy" id="68272"/>
    <lineage>
        <taxon>Bacteria</taxon>
        <taxon>Bacillati</taxon>
        <taxon>Actinomycetota</taxon>
        <taxon>Actinomycetes</taxon>
        <taxon>Kitasatosporales</taxon>
        <taxon>Streptomycetaceae</taxon>
        <taxon>Streptomyces</taxon>
    </lineage>
</organism>
<feature type="transmembrane region" description="Helical" evidence="10">
    <location>
        <begin position="12"/>
        <end position="32"/>
    </location>
</feature>
<dbReference type="Proteomes" id="UP000603708">
    <property type="component" value="Unassembled WGS sequence"/>
</dbReference>
<evidence type="ECO:0000313" key="12">
    <source>
        <dbReference type="Proteomes" id="UP000603708"/>
    </source>
</evidence>